<evidence type="ECO:0000313" key="5">
    <source>
        <dbReference type="EMBL" id="MBW4545577.1"/>
    </source>
</evidence>
<dbReference type="PANTHER" id="PTHR22617">
    <property type="entry name" value="CHEMOTAXIS SENSOR HISTIDINE KINASE-RELATED"/>
    <property type="match status" value="1"/>
</dbReference>
<keyword evidence="3" id="KW-0963">Cytoplasm</keyword>
<reference evidence="5" key="2">
    <citation type="journal article" date="2022" name="Microbiol. Resour. Announc.">
        <title>Metagenome Sequencing to Explore Phylogenomics of Terrestrial Cyanobacteria.</title>
        <authorList>
            <person name="Ward R.D."/>
            <person name="Stajich J.E."/>
            <person name="Johansen J.R."/>
            <person name="Huntemann M."/>
            <person name="Clum A."/>
            <person name="Foster B."/>
            <person name="Foster B."/>
            <person name="Roux S."/>
            <person name="Palaniappan K."/>
            <person name="Varghese N."/>
            <person name="Mukherjee S."/>
            <person name="Reddy T.B.K."/>
            <person name="Daum C."/>
            <person name="Copeland A."/>
            <person name="Chen I.A."/>
            <person name="Ivanova N.N."/>
            <person name="Kyrpides N.C."/>
            <person name="Shapiro N."/>
            <person name="Eloe-Fadrosh E.A."/>
            <person name="Pietrasiak N."/>
        </authorList>
    </citation>
    <scope>NUCLEOTIDE SEQUENCE</scope>
    <source>
        <strain evidence="5">CPER-KK1</strain>
    </source>
</reference>
<dbReference type="InterPro" id="IPR002545">
    <property type="entry name" value="CheW-lke_dom"/>
</dbReference>
<dbReference type="SMART" id="SM00260">
    <property type="entry name" value="CheW"/>
    <property type="match status" value="1"/>
</dbReference>
<accession>A0A951UA79</accession>
<feature type="domain" description="CheW-like" evidence="4">
    <location>
        <begin position="67"/>
        <end position="214"/>
    </location>
</feature>
<dbReference type="EMBL" id="JAHHIF010000016">
    <property type="protein sequence ID" value="MBW4545577.1"/>
    <property type="molecule type" value="Genomic_DNA"/>
</dbReference>
<evidence type="ECO:0000256" key="2">
    <source>
        <dbReference type="ARBA" id="ARBA00021483"/>
    </source>
</evidence>
<reference evidence="5" key="1">
    <citation type="submission" date="2021-05" db="EMBL/GenBank/DDBJ databases">
        <authorList>
            <person name="Pietrasiak N."/>
            <person name="Ward R."/>
            <person name="Stajich J.E."/>
            <person name="Kurbessoian T."/>
        </authorList>
    </citation>
    <scope>NUCLEOTIDE SEQUENCE</scope>
    <source>
        <strain evidence="5">CPER-KK1</strain>
    </source>
</reference>
<evidence type="ECO:0000313" key="6">
    <source>
        <dbReference type="Proteomes" id="UP000753908"/>
    </source>
</evidence>
<evidence type="ECO:0000259" key="4">
    <source>
        <dbReference type="PROSITE" id="PS50851"/>
    </source>
</evidence>
<evidence type="ECO:0000256" key="3">
    <source>
        <dbReference type="ARBA" id="ARBA00022490"/>
    </source>
</evidence>
<dbReference type="Proteomes" id="UP000753908">
    <property type="component" value="Unassembled WGS sequence"/>
</dbReference>
<sequence length="217" mass="24430">MNPDCWNQIGVWGDRNCPELLAHSHCHNCPVYATAGRGLLEREAPAGYRDELTHSLAQEKDEQAVNTISIGIFRLKGEWLALPTYTITEITEPSPIHTLPHRSNNVLLGVVSIRGEIHICISLTEFLGLEATASSQTISPIIYQRMVVVEKEGDRWVFPVDEMYGVHRIHLDELQNVPATVSKTTGTYTTAIINWQNTSVSYLDDELLFYTLNKKLL</sequence>
<dbReference type="PROSITE" id="PS50851">
    <property type="entry name" value="CHEW"/>
    <property type="match status" value="1"/>
</dbReference>
<dbReference type="Gene3D" id="2.30.30.40">
    <property type="entry name" value="SH3 Domains"/>
    <property type="match status" value="1"/>
</dbReference>
<dbReference type="GO" id="GO:0006935">
    <property type="term" value="P:chemotaxis"/>
    <property type="evidence" value="ECO:0007669"/>
    <property type="project" value="InterPro"/>
</dbReference>
<proteinExistence type="predicted"/>
<organism evidence="5 6">
    <name type="scientific">Symplocastrum torsivum CPER-KK1</name>
    <dbReference type="NCBI Taxonomy" id="450513"/>
    <lineage>
        <taxon>Bacteria</taxon>
        <taxon>Bacillati</taxon>
        <taxon>Cyanobacteriota</taxon>
        <taxon>Cyanophyceae</taxon>
        <taxon>Oscillatoriophycideae</taxon>
        <taxon>Oscillatoriales</taxon>
        <taxon>Microcoleaceae</taxon>
        <taxon>Symplocastrum</taxon>
    </lineage>
</organism>
<name>A0A951UA79_9CYAN</name>
<comment type="caution">
    <text evidence="5">The sequence shown here is derived from an EMBL/GenBank/DDBJ whole genome shotgun (WGS) entry which is preliminary data.</text>
</comment>
<gene>
    <name evidence="5" type="ORF">KME25_14185</name>
</gene>
<comment type="subcellular location">
    <subcellularLocation>
        <location evidence="1">Cytoplasm</location>
    </subcellularLocation>
</comment>
<dbReference type="PANTHER" id="PTHR22617:SF45">
    <property type="entry name" value="CHEMOTAXIS PROTEIN CHEW"/>
    <property type="match status" value="1"/>
</dbReference>
<evidence type="ECO:0000256" key="1">
    <source>
        <dbReference type="ARBA" id="ARBA00004496"/>
    </source>
</evidence>
<dbReference type="SUPFAM" id="SSF50341">
    <property type="entry name" value="CheW-like"/>
    <property type="match status" value="1"/>
</dbReference>
<dbReference type="AlphaFoldDB" id="A0A951UA79"/>
<dbReference type="InterPro" id="IPR036061">
    <property type="entry name" value="CheW-like_dom_sf"/>
</dbReference>
<protein>
    <recommendedName>
        <fullName evidence="2">Chemotaxis protein CheW</fullName>
    </recommendedName>
</protein>
<dbReference type="Gene3D" id="2.40.50.180">
    <property type="entry name" value="CheA-289, Domain 4"/>
    <property type="match status" value="1"/>
</dbReference>
<dbReference type="GO" id="GO:0007165">
    <property type="term" value="P:signal transduction"/>
    <property type="evidence" value="ECO:0007669"/>
    <property type="project" value="InterPro"/>
</dbReference>
<dbReference type="InterPro" id="IPR039315">
    <property type="entry name" value="CheW"/>
</dbReference>
<dbReference type="GO" id="GO:0005829">
    <property type="term" value="C:cytosol"/>
    <property type="evidence" value="ECO:0007669"/>
    <property type="project" value="TreeGrafter"/>
</dbReference>
<dbReference type="Pfam" id="PF01584">
    <property type="entry name" value="CheW"/>
    <property type="match status" value="1"/>
</dbReference>